<protein>
    <submittedName>
        <fullName evidence="2">Uncharacterized protein</fullName>
    </submittedName>
</protein>
<feature type="region of interest" description="Disordered" evidence="1">
    <location>
        <begin position="132"/>
        <end position="152"/>
    </location>
</feature>
<sequence>MMATYRGIKLTVSHQGNKTGIRINDKTMGKIVPEVNMKEQGKRIITKTSGKVLPQIIVKNYGEREVRKTAGQEISNPIYVIKGSRVKTKVMSTFLPIPFLTGGVRVPNGTFEGFFQQNQYISEEQIRNQALPRKEPLESPWKKRTYSKNNLN</sequence>
<gene>
    <name evidence="2" type="ORF">B7492_18065</name>
</gene>
<dbReference type="Proteomes" id="UP000192932">
    <property type="component" value="Chromosome"/>
</dbReference>
<dbReference type="EMBL" id="CP020743">
    <property type="protein sequence ID" value="ARJ22965.1"/>
    <property type="molecule type" value="Genomic_DNA"/>
</dbReference>
<dbReference type="AlphaFoldDB" id="A0A1W6AAV2"/>
<evidence type="ECO:0000313" key="3">
    <source>
        <dbReference type="Proteomes" id="UP000192932"/>
    </source>
</evidence>
<evidence type="ECO:0000256" key="1">
    <source>
        <dbReference type="SAM" id="MobiDB-lite"/>
    </source>
</evidence>
<proteinExistence type="predicted"/>
<feature type="compositionally biased region" description="Basic and acidic residues" evidence="1">
    <location>
        <begin position="132"/>
        <end position="141"/>
    </location>
</feature>
<dbReference type="RefSeq" id="WP_085311988.1">
    <property type="nucleotide sequence ID" value="NZ_CP020743.1"/>
</dbReference>
<accession>A0A1W6AAV2</accession>
<reference evidence="2 3" key="1">
    <citation type="submission" date="2017-04" db="EMBL/GenBank/DDBJ databases">
        <title>The Characteristic of a Fine Plant Growth-Promoting Rhizobacteria Bacillus mycoides Gnyt1 and its Whole Genome Sequencing Analysis.</title>
        <authorList>
            <person name="Li J.H."/>
            <person name="Yao T."/>
        </authorList>
    </citation>
    <scope>NUCLEOTIDE SEQUENCE [LARGE SCALE GENOMIC DNA]</scope>
    <source>
        <strain evidence="2 3">Gnyt1</strain>
    </source>
</reference>
<evidence type="ECO:0000313" key="2">
    <source>
        <dbReference type="EMBL" id="ARJ22965.1"/>
    </source>
</evidence>
<organism evidence="2 3">
    <name type="scientific">Bacillus mycoides</name>
    <dbReference type="NCBI Taxonomy" id="1405"/>
    <lineage>
        <taxon>Bacteria</taxon>
        <taxon>Bacillati</taxon>
        <taxon>Bacillota</taxon>
        <taxon>Bacilli</taxon>
        <taxon>Bacillales</taxon>
        <taxon>Bacillaceae</taxon>
        <taxon>Bacillus</taxon>
        <taxon>Bacillus cereus group</taxon>
    </lineage>
</organism>
<name>A0A1W6AAV2_BACMY</name>